<keyword evidence="8" id="KW-0256">Endoplasmic reticulum</keyword>
<dbReference type="Pfam" id="PF10250">
    <property type="entry name" value="O-FucT"/>
    <property type="match status" value="1"/>
</dbReference>
<dbReference type="Gene3D" id="3.40.50.11340">
    <property type="match status" value="1"/>
</dbReference>
<evidence type="ECO:0000256" key="11">
    <source>
        <dbReference type="ARBA" id="ARBA00023180"/>
    </source>
</evidence>
<organism evidence="19 20">
    <name type="scientific">Apolygus lucorum</name>
    <name type="common">Small green plant bug</name>
    <name type="synonym">Lygocoris lucorum</name>
    <dbReference type="NCBI Taxonomy" id="248454"/>
    <lineage>
        <taxon>Eukaryota</taxon>
        <taxon>Metazoa</taxon>
        <taxon>Ecdysozoa</taxon>
        <taxon>Arthropoda</taxon>
        <taxon>Hexapoda</taxon>
        <taxon>Insecta</taxon>
        <taxon>Pterygota</taxon>
        <taxon>Neoptera</taxon>
        <taxon>Paraneoptera</taxon>
        <taxon>Hemiptera</taxon>
        <taxon>Heteroptera</taxon>
        <taxon>Panheteroptera</taxon>
        <taxon>Cimicomorpha</taxon>
        <taxon>Miridae</taxon>
        <taxon>Mirini</taxon>
        <taxon>Apolygus</taxon>
    </lineage>
</organism>
<dbReference type="PANTHER" id="PTHR13398">
    <property type="entry name" value="GDP-FUCOSE PROTEIN O-FUCOSYLTRANSFERASE 2"/>
    <property type="match status" value="1"/>
</dbReference>
<dbReference type="FunFam" id="3.40.50.11350:FF:000002">
    <property type="entry name" value="GDP-fucose protein O-fucosyltransferase 2"/>
    <property type="match status" value="1"/>
</dbReference>
<keyword evidence="7" id="KW-0732">Signal</keyword>
<evidence type="ECO:0000313" key="20">
    <source>
        <dbReference type="Proteomes" id="UP000466442"/>
    </source>
</evidence>
<comment type="similarity">
    <text evidence="14">Belongs to the glycosyltransferase 68 family.</text>
</comment>
<dbReference type="OrthoDB" id="422368at2759"/>
<evidence type="ECO:0000256" key="12">
    <source>
        <dbReference type="ARBA" id="ARBA00023253"/>
    </source>
</evidence>
<evidence type="ECO:0000256" key="1">
    <source>
        <dbReference type="ARBA" id="ARBA00004240"/>
    </source>
</evidence>
<comment type="caution">
    <text evidence="19">The sequence shown here is derived from an EMBL/GenBank/DDBJ whole genome shotgun (WGS) entry which is preliminary data.</text>
</comment>
<sequence>MGVPQSVAVHLTELFLFYPILYQGICGHESIFPHHGMVHPGGNQEVGKKYLFYNVNPSEGFNLRRDVYMRLAVFMNKWKTEHDEWSLVLPPWNHLYHWHSDVYQDHLPWRLFFDVESMKRFAPVIELDELEGEIGEIDEIYYLQHFKDAFSRKDWDWADRYSIIPCNETEHRYKNEGGFFHSQMWGYDLRAKELKCTSFQGGASLLGEVLSKTPNKKIMIDRAEVLLHDRFGDKSYWDCRRSMRFAEHLVAEANDFRRARLNSSDDADGTGIPVKWEDQKNVVRNEKGGAYVCAHLRRRDFLHSRSKEVPTIASAAKQLIDVFNRLNLSTVFLCTDGSAEEKLELKKLLEGFELVTYEPSSSDLRKFKDGGVAIIEQAICSNARYFIGSHESTFSFRIQDEREIRGFPVEHTFNRFCGSNEDCEPPSKWKIVF</sequence>
<protein>
    <recommendedName>
        <fullName evidence="15">GDP-fucose protein O-fucosyltransferase 2</fullName>
        <ecNumber evidence="4">2.4.1.221</ecNumber>
    </recommendedName>
    <alternativeName>
        <fullName evidence="16">Peptide-O-fucosyltransferase 2</fullName>
    </alternativeName>
</protein>
<evidence type="ECO:0000256" key="10">
    <source>
        <dbReference type="ARBA" id="ARBA00023157"/>
    </source>
</evidence>
<keyword evidence="13" id="KW-0119">Carbohydrate metabolism</keyword>
<evidence type="ECO:0000256" key="8">
    <source>
        <dbReference type="ARBA" id="ARBA00022824"/>
    </source>
</evidence>
<gene>
    <name evidence="19" type="ORF">GE061_002292</name>
</gene>
<keyword evidence="11" id="KW-0325">Glycoprotein</keyword>
<name>A0A8S9X634_APOLU</name>
<evidence type="ECO:0000256" key="6">
    <source>
        <dbReference type="ARBA" id="ARBA00022679"/>
    </source>
</evidence>
<comment type="catalytic activity">
    <reaction evidence="18">
        <text>L-seryl-[protein] + GDP-beta-L-fucose = 3-O-(alpha-L-fucosyl)-L-seryl-[protein] + GDP + H(+)</text>
        <dbReference type="Rhea" id="RHEA:63644"/>
        <dbReference type="Rhea" id="RHEA-COMP:9863"/>
        <dbReference type="Rhea" id="RHEA-COMP:17914"/>
        <dbReference type="ChEBI" id="CHEBI:15378"/>
        <dbReference type="ChEBI" id="CHEBI:29999"/>
        <dbReference type="ChEBI" id="CHEBI:57273"/>
        <dbReference type="ChEBI" id="CHEBI:58189"/>
        <dbReference type="ChEBI" id="CHEBI:189632"/>
        <dbReference type="EC" id="2.4.1.221"/>
    </reaction>
    <physiologicalReaction direction="left-to-right" evidence="18">
        <dbReference type="Rhea" id="RHEA:63645"/>
    </physiologicalReaction>
</comment>
<evidence type="ECO:0000256" key="16">
    <source>
        <dbReference type="ARBA" id="ARBA00033083"/>
    </source>
</evidence>
<dbReference type="GO" id="GO:0046922">
    <property type="term" value="F:peptide-O-fucosyltransferase activity"/>
    <property type="evidence" value="ECO:0007669"/>
    <property type="project" value="UniProtKB-EC"/>
</dbReference>
<evidence type="ECO:0000256" key="13">
    <source>
        <dbReference type="ARBA" id="ARBA00023277"/>
    </source>
</evidence>
<dbReference type="CDD" id="cd11298">
    <property type="entry name" value="O-FucT-2"/>
    <property type="match status" value="1"/>
</dbReference>
<comment type="subcellular location">
    <subcellularLocation>
        <location evidence="1">Endoplasmic reticulum</location>
    </subcellularLocation>
    <subcellularLocation>
        <location evidence="2">Golgi apparatus</location>
    </subcellularLocation>
</comment>
<evidence type="ECO:0000256" key="7">
    <source>
        <dbReference type="ARBA" id="ARBA00022729"/>
    </source>
</evidence>
<keyword evidence="12" id="KW-0294">Fucose metabolism</keyword>
<keyword evidence="9" id="KW-0333">Golgi apparatus</keyword>
<dbReference type="GO" id="GO:0005794">
    <property type="term" value="C:Golgi apparatus"/>
    <property type="evidence" value="ECO:0007669"/>
    <property type="project" value="UniProtKB-SubCell"/>
</dbReference>
<evidence type="ECO:0000313" key="19">
    <source>
        <dbReference type="EMBL" id="KAF6203954.1"/>
    </source>
</evidence>
<comment type="catalytic activity">
    <reaction evidence="17">
        <text>L-threonyl-[protein] + GDP-beta-L-fucose = 3-O-(alpha-L-fucosyl)-L-threonyl-[protein] + GDP + H(+)</text>
        <dbReference type="Rhea" id="RHEA:70491"/>
        <dbReference type="Rhea" id="RHEA-COMP:11060"/>
        <dbReference type="Rhea" id="RHEA-COMP:17915"/>
        <dbReference type="ChEBI" id="CHEBI:15378"/>
        <dbReference type="ChEBI" id="CHEBI:30013"/>
        <dbReference type="ChEBI" id="CHEBI:57273"/>
        <dbReference type="ChEBI" id="CHEBI:58189"/>
        <dbReference type="ChEBI" id="CHEBI:189631"/>
        <dbReference type="EC" id="2.4.1.221"/>
    </reaction>
    <physiologicalReaction direction="left-to-right" evidence="17">
        <dbReference type="Rhea" id="RHEA:70492"/>
    </physiologicalReaction>
</comment>
<keyword evidence="20" id="KW-1185">Reference proteome</keyword>
<evidence type="ECO:0000256" key="5">
    <source>
        <dbReference type="ARBA" id="ARBA00022676"/>
    </source>
</evidence>
<dbReference type="PANTHER" id="PTHR13398:SF0">
    <property type="entry name" value="GDP-FUCOSE PROTEIN O-FUCOSYLTRANSFERASE 2"/>
    <property type="match status" value="1"/>
</dbReference>
<dbReference type="EC" id="2.4.1.221" evidence="4"/>
<reference evidence="19" key="1">
    <citation type="journal article" date="2021" name="Mol. Ecol. Resour.">
        <title>Apolygus lucorum genome provides insights into omnivorousness and mesophyll feeding.</title>
        <authorList>
            <person name="Liu Y."/>
            <person name="Liu H."/>
            <person name="Wang H."/>
            <person name="Huang T."/>
            <person name="Liu B."/>
            <person name="Yang B."/>
            <person name="Yin L."/>
            <person name="Li B."/>
            <person name="Zhang Y."/>
            <person name="Zhang S."/>
            <person name="Jiang F."/>
            <person name="Zhang X."/>
            <person name="Ren Y."/>
            <person name="Wang B."/>
            <person name="Wang S."/>
            <person name="Lu Y."/>
            <person name="Wu K."/>
            <person name="Fan W."/>
            <person name="Wang G."/>
        </authorList>
    </citation>
    <scope>NUCLEOTIDE SEQUENCE</scope>
    <source>
        <strain evidence="19">12Hb</strain>
    </source>
</reference>
<accession>A0A8S9X634</accession>
<keyword evidence="6" id="KW-0808">Transferase</keyword>
<dbReference type="Gene3D" id="3.40.50.11350">
    <property type="match status" value="1"/>
</dbReference>
<evidence type="ECO:0000256" key="15">
    <source>
        <dbReference type="ARBA" id="ARBA00026232"/>
    </source>
</evidence>
<dbReference type="Proteomes" id="UP000466442">
    <property type="component" value="Unassembled WGS sequence"/>
</dbReference>
<keyword evidence="10" id="KW-1015">Disulfide bond</keyword>
<dbReference type="AlphaFoldDB" id="A0A8S9X634"/>
<dbReference type="EMBL" id="WIXP02000010">
    <property type="protein sequence ID" value="KAF6203954.1"/>
    <property type="molecule type" value="Genomic_DNA"/>
</dbReference>
<dbReference type="GO" id="GO:0005783">
    <property type="term" value="C:endoplasmic reticulum"/>
    <property type="evidence" value="ECO:0007669"/>
    <property type="project" value="UniProtKB-SubCell"/>
</dbReference>
<proteinExistence type="inferred from homology"/>
<evidence type="ECO:0000256" key="9">
    <source>
        <dbReference type="ARBA" id="ARBA00023034"/>
    </source>
</evidence>
<dbReference type="GO" id="GO:0006004">
    <property type="term" value="P:fucose metabolic process"/>
    <property type="evidence" value="ECO:0007669"/>
    <property type="project" value="UniProtKB-KW"/>
</dbReference>
<evidence type="ECO:0000256" key="3">
    <source>
        <dbReference type="ARBA" id="ARBA00004922"/>
    </source>
</evidence>
<evidence type="ECO:0000256" key="17">
    <source>
        <dbReference type="ARBA" id="ARBA00047273"/>
    </source>
</evidence>
<evidence type="ECO:0000256" key="2">
    <source>
        <dbReference type="ARBA" id="ARBA00004555"/>
    </source>
</evidence>
<comment type="pathway">
    <text evidence="3">Protein modification; protein glycosylation.</text>
</comment>
<evidence type="ECO:0000256" key="14">
    <source>
        <dbReference type="ARBA" id="ARBA00025803"/>
    </source>
</evidence>
<evidence type="ECO:0000256" key="18">
    <source>
        <dbReference type="ARBA" id="ARBA00048647"/>
    </source>
</evidence>
<evidence type="ECO:0000256" key="4">
    <source>
        <dbReference type="ARBA" id="ARBA00012196"/>
    </source>
</evidence>
<keyword evidence="5" id="KW-0328">Glycosyltransferase</keyword>
<dbReference type="InterPro" id="IPR045130">
    <property type="entry name" value="OFUT2-like"/>
</dbReference>
<dbReference type="InterPro" id="IPR019378">
    <property type="entry name" value="GDP-Fuc_O-FucTrfase"/>
</dbReference>